<comment type="caution">
    <text evidence="1">The sequence shown here is derived from an EMBL/GenBank/DDBJ whole genome shotgun (WGS) entry which is preliminary data.</text>
</comment>
<evidence type="ECO:0000313" key="1">
    <source>
        <dbReference type="EMBL" id="GBP27355.1"/>
    </source>
</evidence>
<dbReference type="EMBL" id="BGZK01000192">
    <property type="protein sequence ID" value="GBP27355.1"/>
    <property type="molecule type" value="Genomic_DNA"/>
</dbReference>
<proteinExistence type="predicted"/>
<name>A0A4C1ULQ6_EUMVA</name>
<dbReference type="AlphaFoldDB" id="A0A4C1ULQ6"/>
<accession>A0A4C1ULQ6</accession>
<sequence>MCIFVSRSRLYGLNNYGLPRNLHRGPRPSTYSTALRAKMRWINVFAPCSTDILWRNRMCTSSVSFHTCSMASCQKSPCQKPKELKNGYRESSISNRSQALIYKLPLLENKWGKGVKNSDSSGIVGLEIVGAGWFSRLRRGRRTFGPKSAPVIVI</sequence>
<evidence type="ECO:0000313" key="2">
    <source>
        <dbReference type="Proteomes" id="UP000299102"/>
    </source>
</evidence>
<keyword evidence="2" id="KW-1185">Reference proteome</keyword>
<organism evidence="1 2">
    <name type="scientific">Eumeta variegata</name>
    <name type="common">Bagworm moth</name>
    <name type="synonym">Eumeta japonica</name>
    <dbReference type="NCBI Taxonomy" id="151549"/>
    <lineage>
        <taxon>Eukaryota</taxon>
        <taxon>Metazoa</taxon>
        <taxon>Ecdysozoa</taxon>
        <taxon>Arthropoda</taxon>
        <taxon>Hexapoda</taxon>
        <taxon>Insecta</taxon>
        <taxon>Pterygota</taxon>
        <taxon>Neoptera</taxon>
        <taxon>Endopterygota</taxon>
        <taxon>Lepidoptera</taxon>
        <taxon>Glossata</taxon>
        <taxon>Ditrysia</taxon>
        <taxon>Tineoidea</taxon>
        <taxon>Psychidae</taxon>
        <taxon>Oiketicinae</taxon>
        <taxon>Eumeta</taxon>
    </lineage>
</organism>
<dbReference type="Proteomes" id="UP000299102">
    <property type="component" value="Unassembled WGS sequence"/>
</dbReference>
<protein>
    <submittedName>
        <fullName evidence="1">Uncharacterized protein</fullName>
    </submittedName>
</protein>
<reference evidence="1 2" key="1">
    <citation type="journal article" date="2019" name="Commun. Biol.">
        <title>The bagworm genome reveals a unique fibroin gene that provides high tensile strength.</title>
        <authorList>
            <person name="Kono N."/>
            <person name="Nakamura H."/>
            <person name="Ohtoshi R."/>
            <person name="Tomita M."/>
            <person name="Numata K."/>
            <person name="Arakawa K."/>
        </authorList>
    </citation>
    <scope>NUCLEOTIDE SEQUENCE [LARGE SCALE GENOMIC DNA]</scope>
</reference>
<gene>
    <name evidence="1" type="ORF">EVAR_18831_1</name>
</gene>